<comment type="caution">
    <text evidence="10">The sequence shown here is derived from an EMBL/GenBank/DDBJ whole genome shotgun (WGS) entry which is preliminary data.</text>
</comment>
<evidence type="ECO:0000256" key="4">
    <source>
        <dbReference type="ARBA" id="ARBA00022475"/>
    </source>
</evidence>
<dbReference type="PANTHER" id="PTHR30047:SF7">
    <property type="entry name" value="HIGH-AFFINITY CHOLINE TRANSPORT PROTEIN"/>
    <property type="match status" value="1"/>
</dbReference>
<dbReference type="InterPro" id="IPR000060">
    <property type="entry name" value="BCCT_transptr"/>
</dbReference>
<evidence type="ECO:0000256" key="9">
    <source>
        <dbReference type="SAM" id="Phobius"/>
    </source>
</evidence>
<feature type="transmembrane region" description="Helical" evidence="9">
    <location>
        <begin position="155"/>
        <end position="177"/>
    </location>
</feature>
<comment type="subcellular location">
    <subcellularLocation>
        <location evidence="1">Cell membrane</location>
        <topology evidence="1">Multi-pass membrane protein</topology>
    </subcellularLocation>
</comment>
<feature type="transmembrane region" description="Helical" evidence="9">
    <location>
        <begin position="365"/>
        <end position="384"/>
    </location>
</feature>
<dbReference type="NCBIfam" id="TIGR00842">
    <property type="entry name" value="bcct"/>
    <property type="match status" value="1"/>
</dbReference>
<keyword evidence="6 9" id="KW-1133">Transmembrane helix</keyword>
<evidence type="ECO:0000256" key="5">
    <source>
        <dbReference type="ARBA" id="ARBA00022692"/>
    </source>
</evidence>
<keyword evidence="3" id="KW-0813">Transport</keyword>
<comment type="similarity">
    <text evidence="2">Belongs to the BCCT transporter (TC 2.A.15) family.</text>
</comment>
<accession>A0ABQ4DM27</accession>
<gene>
    <name evidence="10" type="ORF">Cph01nite_21620</name>
</gene>
<sequence>MTTPEVQSDDPAERATVPAAPSRVAWRVFAPAAVLIVLLAGLAVAFPARAERTVELLQADVIGAFGWYYVLIVAGFVVFALWMGLSRFGDIMLGPDDARPAFSLGSWFSMLFAAGMGIGLVFWGVAEPLNHFAQPRPSASGTPAQLAETAMVQTYMHWGVHAWSVYVVVGLALAYAVHRRGRPVSMRWAIEPLVGERRAAGALGDVVDVVAVVGTVFGLATSLGLGVLQISGGLDHLGVVPASTGLQVGLVIGITAVATVSVVSGLDRGLKWLSNVNVGLAGTLMACVLVLGPTLFLLREFVQSIGVYLSRIVPLSFNVSAFTGVEGEAWQAAWTTFYWGWWISWAPFVGVFIARISRGRTVREFVVGVLGVPVLATFLWFSVLGGTALHTELWGGGGLVGPDGAVDTTNALFDMLASLPGGVVLAAGAVLLIGLFFVTSADSGSFVVAMLTTGGHPSPRTWIRVAWAGVTALLAAALLVAGGLVTLQTAAILTALPFSVVMLAMVASTVRAFRAEHHATLVAERLAQRELLAQAIGEGVAAERERVARALDVRRAGRGGPRDADPAAAARPVDGDA</sequence>
<evidence type="ECO:0000256" key="2">
    <source>
        <dbReference type="ARBA" id="ARBA00005658"/>
    </source>
</evidence>
<evidence type="ECO:0000256" key="3">
    <source>
        <dbReference type="ARBA" id="ARBA00022448"/>
    </source>
</evidence>
<dbReference type="Pfam" id="PF02028">
    <property type="entry name" value="BCCT"/>
    <property type="match status" value="1"/>
</dbReference>
<evidence type="ECO:0000313" key="11">
    <source>
        <dbReference type="Proteomes" id="UP000614741"/>
    </source>
</evidence>
<feature type="transmembrane region" description="Helical" evidence="9">
    <location>
        <begin position="278"/>
        <end position="298"/>
    </location>
</feature>
<name>A0ABQ4DM27_9CELL</name>
<dbReference type="RefSeq" id="WP_239069193.1">
    <property type="nucleotide sequence ID" value="NZ_BONP01000011.1"/>
</dbReference>
<reference evidence="10 11" key="1">
    <citation type="submission" date="2021-01" db="EMBL/GenBank/DDBJ databases">
        <title>Whole genome shotgun sequence of Cellulomonas phragmiteti NBRC 110785.</title>
        <authorList>
            <person name="Komaki H."/>
            <person name="Tamura T."/>
        </authorList>
    </citation>
    <scope>NUCLEOTIDE SEQUENCE [LARGE SCALE GENOMIC DNA]</scope>
    <source>
        <strain evidence="10 11">NBRC 110785</strain>
    </source>
</reference>
<dbReference type="Proteomes" id="UP000614741">
    <property type="component" value="Unassembled WGS sequence"/>
</dbReference>
<keyword evidence="7 9" id="KW-0472">Membrane</keyword>
<feature type="transmembrane region" description="Helical" evidence="9">
    <location>
        <begin position="106"/>
        <end position="126"/>
    </location>
</feature>
<keyword evidence="11" id="KW-1185">Reference proteome</keyword>
<feature type="transmembrane region" description="Helical" evidence="9">
    <location>
        <begin position="465"/>
        <end position="485"/>
    </location>
</feature>
<feature type="region of interest" description="Disordered" evidence="8">
    <location>
        <begin position="552"/>
        <end position="577"/>
    </location>
</feature>
<proteinExistence type="inferred from homology"/>
<protein>
    <submittedName>
        <fullName evidence="10">Choline transporter</fullName>
    </submittedName>
</protein>
<dbReference type="PANTHER" id="PTHR30047">
    <property type="entry name" value="HIGH-AFFINITY CHOLINE TRANSPORT PROTEIN-RELATED"/>
    <property type="match status" value="1"/>
</dbReference>
<feature type="transmembrane region" description="Helical" evidence="9">
    <location>
        <begin position="24"/>
        <end position="46"/>
    </location>
</feature>
<keyword evidence="5 9" id="KW-0812">Transmembrane</keyword>
<feature type="transmembrane region" description="Helical" evidence="9">
    <location>
        <begin position="336"/>
        <end position="353"/>
    </location>
</feature>
<organism evidence="10 11">
    <name type="scientific">Cellulomonas phragmiteti</name>
    <dbReference type="NCBI Taxonomy" id="478780"/>
    <lineage>
        <taxon>Bacteria</taxon>
        <taxon>Bacillati</taxon>
        <taxon>Actinomycetota</taxon>
        <taxon>Actinomycetes</taxon>
        <taxon>Micrococcales</taxon>
        <taxon>Cellulomonadaceae</taxon>
        <taxon>Cellulomonas</taxon>
    </lineage>
</organism>
<keyword evidence="4" id="KW-1003">Cell membrane</keyword>
<evidence type="ECO:0000256" key="7">
    <source>
        <dbReference type="ARBA" id="ARBA00023136"/>
    </source>
</evidence>
<evidence type="ECO:0000256" key="6">
    <source>
        <dbReference type="ARBA" id="ARBA00022989"/>
    </source>
</evidence>
<feature type="transmembrane region" description="Helical" evidence="9">
    <location>
        <begin position="423"/>
        <end position="453"/>
    </location>
</feature>
<feature type="transmembrane region" description="Helical" evidence="9">
    <location>
        <begin position="66"/>
        <end position="85"/>
    </location>
</feature>
<evidence type="ECO:0000256" key="8">
    <source>
        <dbReference type="SAM" id="MobiDB-lite"/>
    </source>
</evidence>
<feature type="compositionally biased region" description="Basic and acidic residues" evidence="8">
    <location>
        <begin position="552"/>
        <end position="565"/>
    </location>
</feature>
<evidence type="ECO:0000313" key="10">
    <source>
        <dbReference type="EMBL" id="GIG40400.1"/>
    </source>
</evidence>
<feature type="transmembrane region" description="Helical" evidence="9">
    <location>
        <begin position="491"/>
        <end position="510"/>
    </location>
</feature>
<dbReference type="EMBL" id="BONP01000011">
    <property type="protein sequence ID" value="GIG40400.1"/>
    <property type="molecule type" value="Genomic_DNA"/>
</dbReference>
<evidence type="ECO:0000256" key="1">
    <source>
        <dbReference type="ARBA" id="ARBA00004651"/>
    </source>
</evidence>
<feature type="compositionally biased region" description="Low complexity" evidence="8">
    <location>
        <begin position="566"/>
        <end position="577"/>
    </location>
</feature>
<feature type="transmembrane region" description="Helical" evidence="9">
    <location>
        <begin position="248"/>
        <end position="266"/>
    </location>
</feature>
<feature type="transmembrane region" description="Helical" evidence="9">
    <location>
        <begin position="206"/>
        <end position="228"/>
    </location>
</feature>